<organism evidence="2 3">
    <name type="scientific">Sulfobacillus benefaciens</name>
    <dbReference type="NCBI Taxonomy" id="453960"/>
    <lineage>
        <taxon>Bacteria</taxon>
        <taxon>Bacillati</taxon>
        <taxon>Bacillota</taxon>
        <taxon>Clostridia</taxon>
        <taxon>Eubacteriales</taxon>
        <taxon>Clostridiales Family XVII. Incertae Sedis</taxon>
        <taxon>Sulfobacillus</taxon>
    </lineage>
</organism>
<reference evidence="2 3" key="1">
    <citation type="journal article" date="2014" name="BMC Genomics">
        <title>Comparison of environmental and isolate Sulfobacillus genomes reveals diverse carbon, sulfur, nitrogen, and hydrogen metabolisms.</title>
        <authorList>
            <person name="Justice N.B."/>
            <person name="Norman A."/>
            <person name="Brown C.T."/>
            <person name="Singh A."/>
            <person name="Thomas B.C."/>
            <person name="Banfield J.F."/>
        </authorList>
    </citation>
    <scope>NUCLEOTIDE SEQUENCE [LARGE SCALE GENOMIC DNA]</scope>
    <source>
        <strain evidence="2">AMDSBA4</strain>
    </source>
</reference>
<dbReference type="SUPFAM" id="SSF52218">
    <property type="entry name" value="Flavoproteins"/>
    <property type="match status" value="1"/>
</dbReference>
<dbReference type="GO" id="GO:0016491">
    <property type="term" value="F:oxidoreductase activity"/>
    <property type="evidence" value="ECO:0007669"/>
    <property type="project" value="InterPro"/>
</dbReference>
<dbReference type="AlphaFoldDB" id="A0A2T2X7K8"/>
<name>A0A2T2X7K8_9FIRM</name>
<accession>A0A2T2X7K8</accession>
<feature type="domain" description="NADPH-dependent FMN reductase-like" evidence="1">
    <location>
        <begin position="4"/>
        <end position="147"/>
    </location>
</feature>
<gene>
    <name evidence="2" type="ORF">C7B46_17880</name>
</gene>
<dbReference type="Proteomes" id="UP000242972">
    <property type="component" value="Unassembled WGS sequence"/>
</dbReference>
<comment type="caution">
    <text evidence="2">The sequence shown here is derived from an EMBL/GenBank/DDBJ whole genome shotgun (WGS) entry which is preliminary data.</text>
</comment>
<dbReference type="Gene3D" id="3.40.50.360">
    <property type="match status" value="1"/>
</dbReference>
<evidence type="ECO:0000313" key="2">
    <source>
        <dbReference type="EMBL" id="PSR30491.1"/>
    </source>
</evidence>
<protein>
    <submittedName>
        <fullName evidence="2">NADPH-dependent FMN reductase</fullName>
    </submittedName>
</protein>
<dbReference type="PANTHER" id="PTHR30543">
    <property type="entry name" value="CHROMATE REDUCTASE"/>
    <property type="match status" value="1"/>
</dbReference>
<dbReference type="InterPro" id="IPR029039">
    <property type="entry name" value="Flavoprotein-like_sf"/>
</dbReference>
<dbReference type="GO" id="GO:0010181">
    <property type="term" value="F:FMN binding"/>
    <property type="evidence" value="ECO:0007669"/>
    <property type="project" value="TreeGrafter"/>
</dbReference>
<dbReference type="Pfam" id="PF03358">
    <property type="entry name" value="FMN_red"/>
    <property type="match status" value="1"/>
</dbReference>
<evidence type="ECO:0000313" key="3">
    <source>
        <dbReference type="Proteomes" id="UP000242972"/>
    </source>
</evidence>
<sequence length="193" mass="21923">MPELMILIASTRPGRVGLPVGEWFHRVARQQAKFDVKLVDLKELELPFMDEPYHPRLRQYQHAHTRRWSGMVEAADAFVFVIPEYNFGFTAPLKNAIDYLSQEWQYKPVGFVSYGGVSGGTRAVQMAKQVVTALKMVPVPEAVTIPFVSQSIKEGKFQSNEPLDAAAALMLDELERWEATLRPMRKTVQTTSR</sequence>
<dbReference type="InterPro" id="IPR050712">
    <property type="entry name" value="NAD(P)H-dep_reductase"/>
</dbReference>
<dbReference type="GO" id="GO:0005829">
    <property type="term" value="C:cytosol"/>
    <property type="evidence" value="ECO:0007669"/>
    <property type="project" value="TreeGrafter"/>
</dbReference>
<proteinExistence type="predicted"/>
<dbReference type="InterPro" id="IPR005025">
    <property type="entry name" value="FMN_Rdtase-like_dom"/>
</dbReference>
<dbReference type="PANTHER" id="PTHR30543:SF21">
    <property type="entry name" value="NAD(P)H-DEPENDENT FMN REDUCTASE LOT6"/>
    <property type="match status" value="1"/>
</dbReference>
<evidence type="ECO:0000259" key="1">
    <source>
        <dbReference type="Pfam" id="PF03358"/>
    </source>
</evidence>
<dbReference type="EMBL" id="PXYW01000078">
    <property type="protein sequence ID" value="PSR30491.1"/>
    <property type="molecule type" value="Genomic_DNA"/>
</dbReference>